<evidence type="ECO:0000259" key="3">
    <source>
        <dbReference type="SMART" id="SM00014"/>
    </source>
</evidence>
<dbReference type="SMART" id="SM00014">
    <property type="entry name" value="acidPPc"/>
    <property type="match status" value="1"/>
</dbReference>
<dbReference type="AlphaFoldDB" id="A0A927F647"/>
<dbReference type="InterPro" id="IPR036938">
    <property type="entry name" value="PAP2/HPO_sf"/>
</dbReference>
<evidence type="ECO:0000256" key="2">
    <source>
        <dbReference type="SAM" id="Phobius"/>
    </source>
</evidence>
<dbReference type="Proteomes" id="UP000632289">
    <property type="component" value="Unassembled WGS sequence"/>
</dbReference>
<keyword evidence="2" id="KW-0812">Transmembrane</keyword>
<feature type="region of interest" description="Disordered" evidence="1">
    <location>
        <begin position="301"/>
        <end position="334"/>
    </location>
</feature>
<feature type="transmembrane region" description="Helical" evidence="2">
    <location>
        <begin position="103"/>
        <end position="125"/>
    </location>
</feature>
<feature type="compositionally biased region" description="Pro residues" evidence="1">
    <location>
        <begin position="58"/>
        <end position="67"/>
    </location>
</feature>
<name>A0A927F647_9ACTN</name>
<feature type="transmembrane region" description="Helical" evidence="2">
    <location>
        <begin position="221"/>
        <end position="241"/>
    </location>
</feature>
<feature type="transmembrane region" description="Helical" evidence="2">
    <location>
        <begin position="253"/>
        <end position="273"/>
    </location>
</feature>
<feature type="compositionally biased region" description="Basic and acidic residues" evidence="1">
    <location>
        <begin position="309"/>
        <end position="334"/>
    </location>
</feature>
<accession>A0A927F647</accession>
<dbReference type="EMBL" id="JACXYU010000020">
    <property type="protein sequence ID" value="MBD3934819.1"/>
    <property type="molecule type" value="Genomic_DNA"/>
</dbReference>
<proteinExistence type="predicted"/>
<evidence type="ECO:0000313" key="4">
    <source>
        <dbReference type="EMBL" id="MBD3934819.1"/>
    </source>
</evidence>
<dbReference type="Gene3D" id="1.20.144.10">
    <property type="entry name" value="Phosphatidic acid phosphatase type 2/haloperoxidase"/>
    <property type="match status" value="1"/>
</dbReference>
<comment type="caution">
    <text evidence="4">The sequence shown here is derived from an EMBL/GenBank/DDBJ whole genome shotgun (WGS) entry which is preliminary data.</text>
</comment>
<evidence type="ECO:0000256" key="1">
    <source>
        <dbReference type="SAM" id="MobiDB-lite"/>
    </source>
</evidence>
<feature type="transmembrane region" description="Helical" evidence="2">
    <location>
        <begin position="162"/>
        <end position="180"/>
    </location>
</feature>
<protein>
    <submittedName>
        <fullName evidence="4">Phosphatase PAP2 family protein</fullName>
    </submittedName>
</protein>
<dbReference type="Pfam" id="PF01569">
    <property type="entry name" value="PAP2"/>
    <property type="match status" value="1"/>
</dbReference>
<dbReference type="SUPFAM" id="SSF48317">
    <property type="entry name" value="Acid phosphatase/Vanadium-dependent haloperoxidase"/>
    <property type="match status" value="1"/>
</dbReference>
<gene>
    <name evidence="4" type="ORF">IF129_25050</name>
</gene>
<feature type="domain" description="Phosphatidic acid phosphatase type 2/haloperoxidase" evidence="3">
    <location>
        <begin position="186"/>
        <end position="294"/>
    </location>
</feature>
<feature type="transmembrane region" description="Helical" evidence="2">
    <location>
        <begin position="279"/>
        <end position="299"/>
    </location>
</feature>
<evidence type="ECO:0000313" key="5">
    <source>
        <dbReference type="Proteomes" id="UP000632289"/>
    </source>
</evidence>
<feature type="transmembrane region" description="Helical" evidence="2">
    <location>
        <begin position="189"/>
        <end position="209"/>
    </location>
</feature>
<reference evidence="4" key="1">
    <citation type="submission" date="2020-09" db="EMBL/GenBank/DDBJ databases">
        <title>Secondary metabolite and genome analysis of marine Streptomyces chumphonensis KK1-2T.</title>
        <authorList>
            <person name="Phongsopitanun W."/>
            <person name="Kanchanasin P."/>
            <person name="Pittayakhajonwut P."/>
            <person name="Suwanborirux K."/>
            <person name="Tanasupawat S."/>
        </authorList>
    </citation>
    <scope>NUCLEOTIDE SEQUENCE</scope>
    <source>
        <strain evidence="4">KK1-2</strain>
    </source>
</reference>
<dbReference type="InterPro" id="IPR000326">
    <property type="entry name" value="PAP2/HPO"/>
</dbReference>
<organism evidence="4 5">
    <name type="scientific">Streptomyces chumphonensis</name>
    <dbReference type="NCBI Taxonomy" id="1214925"/>
    <lineage>
        <taxon>Bacteria</taxon>
        <taxon>Bacillati</taxon>
        <taxon>Actinomycetota</taxon>
        <taxon>Actinomycetes</taxon>
        <taxon>Kitasatosporales</taxon>
        <taxon>Streptomycetaceae</taxon>
        <taxon>Streptomyces</taxon>
    </lineage>
</organism>
<keyword evidence="2" id="KW-0472">Membrane</keyword>
<feature type="region of interest" description="Disordered" evidence="1">
    <location>
        <begin position="1"/>
        <end position="94"/>
    </location>
</feature>
<sequence>MWEAHGRSVIGLPTPHAGDVVSDPDVRHTPPARDCGHPGTGEPRPVPGLRRGAGSTPVGPPHAPHPPGRAVTGRGHGRPGILPPVPGRPFAVRSPQRRAGASTAVLVTAVGCLLLLAVLSLQVAVPGPLLDADERLSRAWRQTDPRSPAAAGTPAEWGADLGHVHVAVPVLLVALVLAYVRGRRLLPPAAALAAMAAVPLLVLPLKALFDRAGPLGGEGYFPSGHAATAAVGYGAAALVLLPLLRRAGARRALGATAALLTLWVGAGLVRRAYHWPLDVVASWCLGGLLLAGVAAAVNASHPPARRRRRDEDFVPHGGGDGRSDDGRRGGPDDV</sequence>
<keyword evidence="2" id="KW-1133">Transmembrane helix</keyword>
<keyword evidence="5" id="KW-1185">Reference proteome</keyword>